<feature type="compositionally biased region" description="Basic and acidic residues" evidence="1">
    <location>
        <begin position="298"/>
        <end position="325"/>
    </location>
</feature>
<feature type="compositionally biased region" description="Basic and acidic residues" evidence="1">
    <location>
        <begin position="40"/>
        <end position="58"/>
    </location>
</feature>
<evidence type="ECO:0000256" key="1">
    <source>
        <dbReference type="SAM" id="MobiDB-lite"/>
    </source>
</evidence>
<feature type="compositionally biased region" description="Polar residues" evidence="1">
    <location>
        <begin position="335"/>
        <end position="347"/>
    </location>
</feature>
<feature type="region of interest" description="Disordered" evidence="1">
    <location>
        <begin position="186"/>
        <end position="213"/>
    </location>
</feature>
<feature type="compositionally biased region" description="Polar residues" evidence="1">
    <location>
        <begin position="1"/>
        <end position="15"/>
    </location>
</feature>
<comment type="caution">
    <text evidence="2">The sequence shown here is derived from an EMBL/GenBank/DDBJ whole genome shotgun (WGS) entry which is preliminary data.</text>
</comment>
<feature type="region of interest" description="Disordered" evidence="1">
    <location>
        <begin position="298"/>
        <end position="392"/>
    </location>
</feature>
<name>A0ABR1IQQ0_9AGAR</name>
<gene>
    <name evidence="3" type="ORF">VKT23_009831</name>
    <name evidence="2" type="ORF">VKT23_018995</name>
</gene>
<evidence type="ECO:0000313" key="3">
    <source>
        <dbReference type="EMBL" id="KAK7458822.1"/>
    </source>
</evidence>
<dbReference type="Proteomes" id="UP001498398">
    <property type="component" value="Unassembled WGS sequence"/>
</dbReference>
<keyword evidence="4" id="KW-1185">Reference proteome</keyword>
<proteinExistence type="predicted"/>
<feature type="compositionally biased region" description="Low complexity" evidence="1">
    <location>
        <begin position="348"/>
        <end position="372"/>
    </location>
</feature>
<evidence type="ECO:0000313" key="4">
    <source>
        <dbReference type="Proteomes" id="UP001498398"/>
    </source>
</evidence>
<feature type="compositionally biased region" description="Acidic residues" evidence="1">
    <location>
        <begin position="115"/>
        <end position="128"/>
    </location>
</feature>
<accession>A0ABR1IQQ0</accession>
<feature type="compositionally biased region" description="Polar residues" evidence="1">
    <location>
        <begin position="88"/>
        <end position="98"/>
    </location>
</feature>
<reference evidence="2 4" key="1">
    <citation type="submission" date="2024-01" db="EMBL/GenBank/DDBJ databases">
        <title>A draft genome for the cacao thread blight pathogen Marasmiellus scandens.</title>
        <authorList>
            <person name="Baruah I.K."/>
            <person name="Leung J."/>
            <person name="Bukari Y."/>
            <person name="Amoako-Attah I."/>
            <person name="Meinhardt L.W."/>
            <person name="Bailey B.A."/>
            <person name="Cohen S.P."/>
        </authorList>
    </citation>
    <scope>NUCLEOTIDE SEQUENCE [LARGE SCALE GENOMIC DNA]</scope>
    <source>
        <strain evidence="2 4">GH-19</strain>
    </source>
</reference>
<evidence type="ECO:0000313" key="2">
    <source>
        <dbReference type="EMBL" id="KAK7436741.1"/>
    </source>
</evidence>
<dbReference type="EMBL" id="JBANRG010000091">
    <property type="protein sequence ID" value="KAK7436741.1"/>
    <property type="molecule type" value="Genomic_DNA"/>
</dbReference>
<dbReference type="EMBL" id="JBANRG010000017">
    <property type="protein sequence ID" value="KAK7458822.1"/>
    <property type="molecule type" value="Genomic_DNA"/>
</dbReference>
<feature type="region of interest" description="Disordered" evidence="1">
    <location>
        <begin position="1"/>
        <end position="170"/>
    </location>
</feature>
<organism evidence="2 4">
    <name type="scientific">Marasmiellus scandens</name>
    <dbReference type="NCBI Taxonomy" id="2682957"/>
    <lineage>
        <taxon>Eukaryota</taxon>
        <taxon>Fungi</taxon>
        <taxon>Dikarya</taxon>
        <taxon>Basidiomycota</taxon>
        <taxon>Agaricomycotina</taxon>
        <taxon>Agaricomycetes</taxon>
        <taxon>Agaricomycetidae</taxon>
        <taxon>Agaricales</taxon>
        <taxon>Marasmiineae</taxon>
        <taxon>Omphalotaceae</taxon>
        <taxon>Marasmiellus</taxon>
    </lineage>
</organism>
<sequence length="392" mass="42958">MATSLDSTTASQSPRLSGVSYAEVLRQSPPRSQSLYSTAFDRDSFENADNRGEFLDTNKDDEDGSLFSDTTLPSILRFEPRSFKRQVSGASTISSVPSSYGDKSFQSASSGEHVDSDDEDSTSDEDNDKENLSFPKHYPEPTLLEECNDEDTGNTSSGLASTSPQLNQDSRMPLNDITAAFEELSMADSSADPENQEASEDSGRVSPVDASSELKASIPDSAELCWVSLTDPSAPETTRSTATNTYPIRRSVIENLPRLLEQYADLRAYQTRNALFWARARAYDARDRYVKETYNADGTRKVPRKAEEDQVNKEDNHGQGDKGESQENDEDTWYSPRTPSPQVSPIASPTCPSTPFSSPTSPSFPGQGPTSSVYINLRYPWSGPTANSGGYQ</sequence>
<feature type="compositionally biased region" description="Polar residues" evidence="1">
    <location>
        <begin position="153"/>
        <end position="170"/>
    </location>
</feature>
<protein>
    <submittedName>
        <fullName evidence="2">Uncharacterized protein</fullName>
    </submittedName>
</protein>